<evidence type="ECO:0000313" key="1">
    <source>
        <dbReference type="EMBL" id="KAL3392005.1"/>
    </source>
</evidence>
<dbReference type="SUPFAM" id="SSF53098">
    <property type="entry name" value="Ribonuclease H-like"/>
    <property type="match status" value="1"/>
</dbReference>
<protein>
    <recommendedName>
        <fullName evidence="3">DUF4371 domain-containing protein</fullName>
    </recommendedName>
</protein>
<gene>
    <name evidence="1" type="ORF">TKK_013335</name>
</gene>
<evidence type="ECO:0000313" key="2">
    <source>
        <dbReference type="Proteomes" id="UP001627154"/>
    </source>
</evidence>
<evidence type="ECO:0008006" key="3">
    <source>
        <dbReference type="Google" id="ProtNLM"/>
    </source>
</evidence>
<comment type="caution">
    <text evidence="1">The sequence shown here is derived from an EMBL/GenBank/DDBJ whole genome shotgun (WGS) entry which is preliminary data.</text>
</comment>
<dbReference type="InterPro" id="IPR012337">
    <property type="entry name" value="RNaseH-like_sf"/>
</dbReference>
<reference evidence="1 2" key="1">
    <citation type="journal article" date="2024" name="bioRxiv">
        <title>A reference genome for Trichogramma kaykai: A tiny desert-dwelling parasitoid wasp with competing sex-ratio distorters.</title>
        <authorList>
            <person name="Culotta J."/>
            <person name="Lindsey A.R."/>
        </authorList>
    </citation>
    <scope>NUCLEOTIDE SEQUENCE [LARGE SCALE GENOMIC DNA]</scope>
    <source>
        <strain evidence="1 2">KSX58</strain>
    </source>
</reference>
<dbReference type="Proteomes" id="UP001627154">
    <property type="component" value="Unassembled WGS sequence"/>
</dbReference>
<dbReference type="PANTHER" id="PTHR37162">
    <property type="entry name" value="HAT FAMILY DIMERISATION DOMAINCONTAINING PROTEIN-RELATED"/>
    <property type="match status" value="1"/>
</dbReference>
<keyword evidence="2" id="KW-1185">Reference proteome</keyword>
<dbReference type="EMBL" id="JBJJXI010000107">
    <property type="protein sequence ID" value="KAL3392005.1"/>
    <property type="molecule type" value="Genomic_DNA"/>
</dbReference>
<organism evidence="1 2">
    <name type="scientific">Trichogramma kaykai</name>
    <dbReference type="NCBI Taxonomy" id="54128"/>
    <lineage>
        <taxon>Eukaryota</taxon>
        <taxon>Metazoa</taxon>
        <taxon>Ecdysozoa</taxon>
        <taxon>Arthropoda</taxon>
        <taxon>Hexapoda</taxon>
        <taxon>Insecta</taxon>
        <taxon>Pterygota</taxon>
        <taxon>Neoptera</taxon>
        <taxon>Endopterygota</taxon>
        <taxon>Hymenoptera</taxon>
        <taxon>Apocrita</taxon>
        <taxon>Proctotrupomorpha</taxon>
        <taxon>Chalcidoidea</taxon>
        <taxon>Trichogrammatidae</taxon>
        <taxon>Trichogramma</taxon>
    </lineage>
</organism>
<sequence>MQLSKGYQNQQYIRYQDSWETQDEYKGWLRRSIKKPGFANCSICDLDLVPKTTNLNTHLGSTGHKTKLNPSFLGNIEKKAVRAELKFTAYVASQNLPKRAIDTLIPMVKNVITDSEIIKNVHLDRCRVGEIMNRILAPAHIKNLSEILKNNKFSIIVDESTDVSTTHSMCIVVRYVDNEQQKINETLWDLVEIYTAPNEVASADRLKELIVKSFESKDVSITDTCNLMMGEHNSVSSKLKQDISYILINKCNCHIQHLSAKYAYDCLPNNILNLLSSITNYINGSLKRLKYWTFLQEGSKVDALRPINPCFTRWLTVCHCVTYLLSRWTALTKFFKEQSDDKRNPISATEIHELLCQPQTKIYYEFLEFALTKFNITNVLLQSVAPISTKSHNRMILLLIEILHCFINKNYINSHIDDLSKIDPQNEKEWLHLNALDIGKFAHDSLFTMELVNEEERKNILSSCRKFFVTTCLELQTRLNLNEKFTSSLDVFNQDNALSCDFHKLHQNLNDIFVVCPVPIPEIVKNKINHQWSNLLKYEIPEDIRIEANVDVFWIKILSCKDEENNILFQELSNFALDCFVSVANSNASVERVWSSMNLIKTNKKNRLNFENLRGQLLSSEFIKSQGGVLQFEPDDEMLEECTKVKSRYPTSTNKDKRKATLSEHYGFDDNYLKTCKLESIYYKRPQKTKYIDKESLKKKHKGPIKTLIEDLLNLPDKDAEVPLEQDVVQSEEDELLRSMKDAEVPLELDVMQLGEDELLEDVSQDVTEFFKKNRDDSMDVDQNIFDENYLSILSQKTNHGQNNIELSINQMWPQIDEAFFSGMKKVKMYVMQYHFQEMNPPIETCLAKYELCELAYFDPLKRPWIMLQSHQLQSLKSNNYVNGNLKKSLNVLNDSFVSNQQQDAYDFIMNLFHYFSTNFEAISPAFEDFTYCLVETFQCLFYQKEKKIEDTGFILDLYFNENMGHDDQHLNNLISQLFKKKLSSLDCLTSQRETLHTMFIHKLQERKNDIEDPQAVVINEISELASDNNNCIVIGHGIKDDDQADDQIDNIESVQHHEPLEWRDSMSALASSIKEGIVDNTTYKDVRSFLKECLKVMKPVIQGHWLRFSNYLSLSLSRYNECTSSSFLIQMYLHIRATCRPYMAFRERHPTTDSASRRANVARVITMCKKKGGEKKTGDVHSFEACIVERAYAYRIRAYTSIA</sequence>
<dbReference type="SUPFAM" id="SSF54001">
    <property type="entry name" value="Cysteine proteinases"/>
    <property type="match status" value="1"/>
</dbReference>
<dbReference type="InterPro" id="IPR038765">
    <property type="entry name" value="Papain-like_cys_pep_sf"/>
</dbReference>
<name>A0ABD2WG26_9HYME</name>
<proteinExistence type="predicted"/>
<dbReference type="PANTHER" id="PTHR37162:SF1">
    <property type="entry name" value="BED-TYPE DOMAIN-CONTAINING PROTEIN"/>
    <property type="match status" value="1"/>
</dbReference>
<accession>A0ABD2WG26</accession>
<dbReference type="AlphaFoldDB" id="A0ABD2WG26"/>